<gene>
    <name evidence="1" type="ORF">F8377_02785</name>
</gene>
<evidence type="ECO:0000313" key="2">
    <source>
        <dbReference type="Proteomes" id="UP000436181"/>
    </source>
</evidence>
<dbReference type="EMBL" id="WBZJ01000001">
    <property type="protein sequence ID" value="KAB3523633.1"/>
    <property type="molecule type" value="Genomic_DNA"/>
</dbReference>
<dbReference type="Gene3D" id="1.10.10.10">
    <property type="entry name" value="Winged helix-like DNA-binding domain superfamily/Winged helix DNA-binding domain"/>
    <property type="match status" value="1"/>
</dbReference>
<dbReference type="SUPFAM" id="SSF46689">
    <property type="entry name" value="Homeodomain-like"/>
    <property type="match status" value="1"/>
</dbReference>
<evidence type="ECO:0000313" key="1">
    <source>
        <dbReference type="EMBL" id="KAB3523633.1"/>
    </source>
</evidence>
<proteinExistence type="predicted"/>
<keyword evidence="2" id="KW-1185">Reference proteome</keyword>
<protein>
    <submittedName>
        <fullName evidence="1">Transposase</fullName>
    </submittedName>
</protein>
<sequence length="104" mass="11884">MPKKFDQDAEDRVVRLIKECILAEKLSLQTASQAVAPKLVMSWHTVCLWGQKARRDAIISRAEEDIIAENARLCRENQELRDTNDLLKAASAFFPAELDSTRRK</sequence>
<accession>A0ABQ6VH27</accession>
<name>A0ABQ6VH27_9CORY</name>
<dbReference type="Proteomes" id="UP000436181">
    <property type="component" value="Unassembled WGS sequence"/>
</dbReference>
<dbReference type="InterPro" id="IPR009057">
    <property type="entry name" value="Homeodomain-like_sf"/>
</dbReference>
<comment type="caution">
    <text evidence="1">The sequence shown here is derived from an EMBL/GenBank/DDBJ whole genome shotgun (WGS) entry which is preliminary data.</text>
</comment>
<reference evidence="1 2" key="1">
    <citation type="submission" date="2019-10" db="EMBL/GenBank/DDBJ databases">
        <title>Corynebacterium sp novel species isolated from the respiratory tract of Marmot.</title>
        <authorList>
            <person name="Zhang G."/>
        </authorList>
    </citation>
    <scope>NUCLEOTIDE SEQUENCE [LARGE SCALE GENOMIC DNA]</scope>
    <source>
        <strain evidence="1 2">336</strain>
    </source>
</reference>
<dbReference type="InterPro" id="IPR036388">
    <property type="entry name" value="WH-like_DNA-bd_sf"/>
</dbReference>
<organism evidence="1 2">
    <name type="scientific">Corynebacterium zhongnanshanii</name>
    <dbReference type="NCBI Taxonomy" id="2768834"/>
    <lineage>
        <taxon>Bacteria</taxon>
        <taxon>Bacillati</taxon>
        <taxon>Actinomycetota</taxon>
        <taxon>Actinomycetes</taxon>
        <taxon>Mycobacteriales</taxon>
        <taxon>Corynebacteriaceae</taxon>
        <taxon>Corynebacterium</taxon>
    </lineage>
</organism>